<proteinExistence type="predicted"/>
<name>A0A6C0DV94_9ZZZZ</name>
<accession>A0A6C0DV94</accession>
<keyword evidence="1" id="KW-0472">Membrane</keyword>
<keyword evidence="1" id="KW-0812">Transmembrane</keyword>
<organism evidence="2">
    <name type="scientific">viral metagenome</name>
    <dbReference type="NCBI Taxonomy" id="1070528"/>
    <lineage>
        <taxon>unclassified sequences</taxon>
        <taxon>metagenomes</taxon>
        <taxon>organismal metagenomes</taxon>
    </lineage>
</organism>
<keyword evidence="1" id="KW-1133">Transmembrane helix</keyword>
<dbReference type="EMBL" id="MN739677">
    <property type="protein sequence ID" value="QHT20290.1"/>
    <property type="molecule type" value="Genomic_DNA"/>
</dbReference>
<feature type="transmembrane region" description="Helical" evidence="1">
    <location>
        <begin position="12"/>
        <end position="31"/>
    </location>
</feature>
<evidence type="ECO:0000256" key="1">
    <source>
        <dbReference type="SAM" id="Phobius"/>
    </source>
</evidence>
<protein>
    <submittedName>
        <fullName evidence="2">Uncharacterized protein</fullName>
    </submittedName>
</protein>
<dbReference type="AlphaFoldDB" id="A0A6C0DV94"/>
<reference evidence="2" key="1">
    <citation type="journal article" date="2020" name="Nature">
        <title>Giant virus diversity and host interactions through global metagenomics.</title>
        <authorList>
            <person name="Schulz F."/>
            <person name="Roux S."/>
            <person name="Paez-Espino D."/>
            <person name="Jungbluth S."/>
            <person name="Walsh D.A."/>
            <person name="Denef V.J."/>
            <person name="McMahon K.D."/>
            <person name="Konstantinidis K.T."/>
            <person name="Eloe-Fadrosh E.A."/>
            <person name="Kyrpides N.C."/>
            <person name="Woyke T."/>
        </authorList>
    </citation>
    <scope>NUCLEOTIDE SEQUENCE</scope>
    <source>
        <strain evidence="2">GVMAG-M-3300023174-60</strain>
    </source>
</reference>
<evidence type="ECO:0000313" key="2">
    <source>
        <dbReference type="EMBL" id="QHT20290.1"/>
    </source>
</evidence>
<sequence>MGVLSFLKDERFNIFFSFVLGVGLICILRPICTGSECNVSKAPEEKDFEKYVYRMGGGKCYEFKSEIIECPSSGAVEAFRECPLSRKTNEPFRDQFARRDTPIKRCE</sequence>